<dbReference type="EMBL" id="CM042048">
    <property type="protein sequence ID" value="KAI3759318.1"/>
    <property type="molecule type" value="Genomic_DNA"/>
</dbReference>
<accession>A0ACB9EL78</accession>
<keyword evidence="2" id="KW-1185">Reference proteome</keyword>
<gene>
    <name evidence="1" type="ORF">L6452_07045</name>
</gene>
<evidence type="ECO:0000313" key="1">
    <source>
        <dbReference type="EMBL" id="KAI3759318.1"/>
    </source>
</evidence>
<sequence length="110" mass="12314">MGSSNAKSLRNFEIGVDHERMPEPIIRSLGILKKCDAKVIANRSTEILGHKRGGKFVHPNDHVNISQSSNDTFPTVMHIVAATEINPRLIPKLKQLHTSQLVNHSLKFQK</sequence>
<reference evidence="1 2" key="2">
    <citation type="journal article" date="2022" name="Mol. Ecol. Resour.">
        <title>The genomes of chicory, endive, great burdock and yacon provide insights into Asteraceae paleo-polyploidization history and plant inulin production.</title>
        <authorList>
            <person name="Fan W."/>
            <person name="Wang S."/>
            <person name="Wang H."/>
            <person name="Wang A."/>
            <person name="Jiang F."/>
            <person name="Liu H."/>
            <person name="Zhao H."/>
            <person name="Xu D."/>
            <person name="Zhang Y."/>
        </authorList>
    </citation>
    <scope>NUCLEOTIDE SEQUENCE [LARGE SCALE GENOMIC DNA]</scope>
    <source>
        <strain evidence="2">cv. Niubang</strain>
    </source>
</reference>
<organism evidence="1 2">
    <name type="scientific">Arctium lappa</name>
    <name type="common">Greater burdock</name>
    <name type="synonym">Lappa major</name>
    <dbReference type="NCBI Taxonomy" id="4217"/>
    <lineage>
        <taxon>Eukaryota</taxon>
        <taxon>Viridiplantae</taxon>
        <taxon>Streptophyta</taxon>
        <taxon>Embryophyta</taxon>
        <taxon>Tracheophyta</taxon>
        <taxon>Spermatophyta</taxon>
        <taxon>Magnoliopsida</taxon>
        <taxon>eudicotyledons</taxon>
        <taxon>Gunneridae</taxon>
        <taxon>Pentapetalae</taxon>
        <taxon>asterids</taxon>
        <taxon>campanulids</taxon>
        <taxon>Asterales</taxon>
        <taxon>Asteraceae</taxon>
        <taxon>Carduoideae</taxon>
        <taxon>Cardueae</taxon>
        <taxon>Arctiinae</taxon>
        <taxon>Arctium</taxon>
    </lineage>
</organism>
<evidence type="ECO:0000313" key="2">
    <source>
        <dbReference type="Proteomes" id="UP001055879"/>
    </source>
</evidence>
<dbReference type="Proteomes" id="UP001055879">
    <property type="component" value="Linkage Group LG02"/>
</dbReference>
<proteinExistence type="predicted"/>
<comment type="caution">
    <text evidence="1">The sequence shown here is derived from an EMBL/GenBank/DDBJ whole genome shotgun (WGS) entry which is preliminary data.</text>
</comment>
<name>A0ACB9EL78_ARCLA</name>
<reference evidence="2" key="1">
    <citation type="journal article" date="2022" name="Mol. Ecol. Resour.">
        <title>The genomes of chicory, endive, great burdock and yacon provide insights into Asteraceae palaeo-polyploidization history and plant inulin production.</title>
        <authorList>
            <person name="Fan W."/>
            <person name="Wang S."/>
            <person name="Wang H."/>
            <person name="Wang A."/>
            <person name="Jiang F."/>
            <person name="Liu H."/>
            <person name="Zhao H."/>
            <person name="Xu D."/>
            <person name="Zhang Y."/>
        </authorList>
    </citation>
    <scope>NUCLEOTIDE SEQUENCE [LARGE SCALE GENOMIC DNA]</scope>
    <source>
        <strain evidence="2">cv. Niubang</strain>
    </source>
</reference>
<protein>
    <submittedName>
        <fullName evidence="1">Uncharacterized protein</fullName>
    </submittedName>
</protein>